<dbReference type="Gene3D" id="2.30.30.110">
    <property type="match status" value="1"/>
</dbReference>
<dbReference type="PANTHER" id="PTHR33988">
    <property type="entry name" value="ENDORIBONUCLEASE MAZF-RELATED"/>
    <property type="match status" value="1"/>
</dbReference>
<organism evidence="1">
    <name type="scientific">hydrothermal vent metagenome</name>
    <dbReference type="NCBI Taxonomy" id="652676"/>
    <lineage>
        <taxon>unclassified sequences</taxon>
        <taxon>metagenomes</taxon>
        <taxon>ecological metagenomes</taxon>
    </lineage>
</organism>
<dbReference type="GO" id="GO:0006402">
    <property type="term" value="P:mRNA catabolic process"/>
    <property type="evidence" value="ECO:0007669"/>
    <property type="project" value="TreeGrafter"/>
</dbReference>
<dbReference type="GO" id="GO:0004521">
    <property type="term" value="F:RNA endonuclease activity"/>
    <property type="evidence" value="ECO:0007669"/>
    <property type="project" value="TreeGrafter"/>
</dbReference>
<accession>A0A1W1E695</accession>
<sequence>MNFVRGNIYLANMNPSRGAEIGKIRPVLVIQSNNLNLSNHKTVNILPLSTVLIDDSTLRFRIKQRDRLKYDSDIVCDYIRAIDVNKFTSDALTRLTKIEMQEIEGKLEWILGFHD</sequence>
<dbReference type="InterPro" id="IPR003477">
    <property type="entry name" value="PemK-like"/>
</dbReference>
<dbReference type="SUPFAM" id="SSF50118">
    <property type="entry name" value="Cell growth inhibitor/plasmid maintenance toxic component"/>
    <property type="match status" value="1"/>
</dbReference>
<dbReference type="InterPro" id="IPR011067">
    <property type="entry name" value="Plasmid_toxin/cell-grow_inhib"/>
</dbReference>
<reference evidence="1" key="1">
    <citation type="submission" date="2016-10" db="EMBL/GenBank/DDBJ databases">
        <authorList>
            <person name="de Groot N.N."/>
        </authorList>
    </citation>
    <scope>NUCLEOTIDE SEQUENCE</scope>
</reference>
<gene>
    <name evidence="1" type="ORF">MNB_SUP05-SYMBIONT-7-813</name>
</gene>
<protein>
    <submittedName>
        <fullName evidence="1">Programmed cell death toxin YdcE</fullName>
    </submittedName>
</protein>
<dbReference type="PIRSF" id="PIRSF033490">
    <property type="entry name" value="MazF"/>
    <property type="match status" value="1"/>
</dbReference>
<evidence type="ECO:0000313" key="1">
    <source>
        <dbReference type="EMBL" id="SFV89377.1"/>
    </source>
</evidence>
<dbReference type="PANTHER" id="PTHR33988:SF2">
    <property type="entry name" value="ENDORIBONUCLEASE MAZF"/>
    <property type="match status" value="1"/>
</dbReference>
<dbReference type="GO" id="GO:0003677">
    <property type="term" value="F:DNA binding"/>
    <property type="evidence" value="ECO:0007669"/>
    <property type="project" value="InterPro"/>
</dbReference>
<dbReference type="AlphaFoldDB" id="A0A1W1E695"/>
<proteinExistence type="predicted"/>
<dbReference type="Pfam" id="PF02452">
    <property type="entry name" value="PemK_toxin"/>
    <property type="match status" value="1"/>
</dbReference>
<name>A0A1W1E695_9ZZZZ</name>
<dbReference type="GO" id="GO:0016075">
    <property type="term" value="P:rRNA catabolic process"/>
    <property type="evidence" value="ECO:0007669"/>
    <property type="project" value="TreeGrafter"/>
</dbReference>
<dbReference type="EMBL" id="FPIA01000150">
    <property type="protein sequence ID" value="SFV89377.1"/>
    <property type="molecule type" value="Genomic_DNA"/>
</dbReference>